<dbReference type="AlphaFoldDB" id="A0A2S0IGM7"/>
<sequence length="224" mass="22396">MPGADAPGADAPGADAPGADAPGADAPGADAVDSAWDAIVIGGSSGAIDALSILLPALPAGLQAAVIVVLHLPADRRSLLSDIFSYRCALPVQEAQDQQPIQPGHVYFGPPGYHLLVDRGPRLALSIDPPVHFSRPSIDVLFQSAADCYGERLLGVLLSGANEDGAEGLAAIHAAGGHALVQAPASAAVSAMPDAALALVPAARALTPDEIAAVFAQLPTTPLP</sequence>
<dbReference type="InterPro" id="IPR035909">
    <property type="entry name" value="CheB_C"/>
</dbReference>
<proteinExistence type="predicted"/>
<dbReference type="InterPro" id="IPR000673">
    <property type="entry name" value="Sig_transdc_resp-reg_Me-estase"/>
</dbReference>
<dbReference type="PROSITE" id="PS50122">
    <property type="entry name" value="CHEB"/>
    <property type="match status" value="1"/>
</dbReference>
<evidence type="ECO:0000256" key="5">
    <source>
        <dbReference type="SAM" id="MobiDB-lite"/>
    </source>
</evidence>
<dbReference type="GO" id="GO:0008984">
    <property type="term" value="F:protein-glutamate methylesterase activity"/>
    <property type="evidence" value="ECO:0007669"/>
    <property type="project" value="UniProtKB-EC"/>
</dbReference>
<dbReference type="OrthoDB" id="9791760at2"/>
<keyword evidence="8" id="KW-1185">Reference proteome</keyword>
<evidence type="ECO:0000313" key="8">
    <source>
        <dbReference type="Proteomes" id="UP000239477"/>
    </source>
</evidence>
<keyword evidence="4" id="KW-0145">Chemotaxis</keyword>
<dbReference type="SUPFAM" id="SSF52738">
    <property type="entry name" value="Methylesterase CheB, C-terminal domain"/>
    <property type="match status" value="1"/>
</dbReference>
<dbReference type="EMBL" id="CP023270">
    <property type="protein sequence ID" value="AVJ31191.1"/>
    <property type="molecule type" value="Genomic_DNA"/>
</dbReference>
<gene>
    <name evidence="7" type="ORF">CLM73_23185</name>
</gene>
<organism evidence="7 8">
    <name type="scientific">Achromobacter spanius</name>
    <dbReference type="NCBI Taxonomy" id="217203"/>
    <lineage>
        <taxon>Bacteria</taxon>
        <taxon>Pseudomonadati</taxon>
        <taxon>Pseudomonadota</taxon>
        <taxon>Betaproteobacteria</taxon>
        <taxon>Burkholderiales</taxon>
        <taxon>Alcaligenaceae</taxon>
        <taxon>Achromobacter</taxon>
    </lineage>
</organism>
<feature type="domain" description="CheB-type methylesterase" evidence="6">
    <location>
        <begin position="32"/>
        <end position="213"/>
    </location>
</feature>
<reference evidence="7 8" key="1">
    <citation type="submission" date="2017-09" db="EMBL/GenBank/DDBJ databases">
        <title>Genomic, metabolic, and phenotypic characteristics of bacterial isolates from the natural microbiome of the model nematode Caenorhabditis elegans.</title>
        <authorList>
            <person name="Zimmermann J."/>
            <person name="Obeng N."/>
            <person name="Yang W."/>
            <person name="Obeng O."/>
            <person name="Kissoyan K."/>
            <person name="Pees B."/>
            <person name="Dirksen P."/>
            <person name="Hoppner M."/>
            <person name="Franke A."/>
            <person name="Rosenstiel P."/>
            <person name="Leippe M."/>
            <person name="Dierking K."/>
            <person name="Kaleta C."/>
            <person name="Schulenburg H."/>
        </authorList>
    </citation>
    <scope>NUCLEOTIDE SEQUENCE [LARGE SCALE GENOMIC DNA]</scope>
    <source>
        <strain evidence="7 8">MYb73</strain>
    </source>
</reference>
<protein>
    <recommendedName>
        <fullName evidence="2">protein-glutamate methylesterase</fullName>
        <ecNumber evidence="2">3.1.1.61</ecNumber>
    </recommendedName>
</protein>
<evidence type="ECO:0000256" key="2">
    <source>
        <dbReference type="ARBA" id="ARBA00039140"/>
    </source>
</evidence>
<dbReference type="GO" id="GO:0000156">
    <property type="term" value="F:phosphorelay response regulator activity"/>
    <property type="evidence" value="ECO:0007669"/>
    <property type="project" value="InterPro"/>
</dbReference>
<comment type="catalytic activity">
    <reaction evidence="3">
        <text>[protein]-L-glutamate 5-O-methyl ester + H2O = L-glutamyl-[protein] + methanol + H(+)</text>
        <dbReference type="Rhea" id="RHEA:23236"/>
        <dbReference type="Rhea" id="RHEA-COMP:10208"/>
        <dbReference type="Rhea" id="RHEA-COMP:10311"/>
        <dbReference type="ChEBI" id="CHEBI:15377"/>
        <dbReference type="ChEBI" id="CHEBI:15378"/>
        <dbReference type="ChEBI" id="CHEBI:17790"/>
        <dbReference type="ChEBI" id="CHEBI:29973"/>
        <dbReference type="ChEBI" id="CHEBI:82795"/>
        <dbReference type="EC" id="3.1.1.61"/>
    </reaction>
</comment>
<dbReference type="Pfam" id="PF01339">
    <property type="entry name" value="CheB_methylest"/>
    <property type="match status" value="1"/>
</dbReference>
<evidence type="ECO:0000259" key="6">
    <source>
        <dbReference type="PROSITE" id="PS50122"/>
    </source>
</evidence>
<evidence type="ECO:0000313" key="7">
    <source>
        <dbReference type="EMBL" id="AVJ31191.1"/>
    </source>
</evidence>
<feature type="active site" evidence="4">
    <location>
        <position position="71"/>
    </location>
</feature>
<name>A0A2S0IGM7_9BURK</name>
<accession>A0A2S0IGM7</accession>
<evidence type="ECO:0000256" key="4">
    <source>
        <dbReference type="PROSITE-ProRule" id="PRU00050"/>
    </source>
</evidence>
<feature type="active site" evidence="4">
    <location>
        <position position="164"/>
    </location>
</feature>
<dbReference type="Gene3D" id="3.40.50.180">
    <property type="entry name" value="Methylesterase CheB, C-terminal domain"/>
    <property type="match status" value="1"/>
</dbReference>
<dbReference type="PANTHER" id="PTHR42872:SF6">
    <property type="entry name" value="PROTEIN-GLUTAMATE METHYLESTERASE_PROTEIN-GLUTAMINE GLUTAMINASE"/>
    <property type="match status" value="1"/>
</dbReference>
<evidence type="ECO:0000256" key="1">
    <source>
        <dbReference type="ARBA" id="ARBA00022801"/>
    </source>
</evidence>
<dbReference type="EC" id="3.1.1.61" evidence="2"/>
<dbReference type="GO" id="GO:0006935">
    <property type="term" value="P:chemotaxis"/>
    <property type="evidence" value="ECO:0007669"/>
    <property type="project" value="UniProtKB-UniRule"/>
</dbReference>
<evidence type="ECO:0000256" key="3">
    <source>
        <dbReference type="ARBA" id="ARBA00048267"/>
    </source>
</evidence>
<dbReference type="Proteomes" id="UP000239477">
    <property type="component" value="Chromosome"/>
</dbReference>
<keyword evidence="1 4" id="KW-0378">Hydrolase</keyword>
<dbReference type="CDD" id="cd16433">
    <property type="entry name" value="CheB"/>
    <property type="match status" value="1"/>
</dbReference>
<dbReference type="GO" id="GO:0005737">
    <property type="term" value="C:cytoplasm"/>
    <property type="evidence" value="ECO:0007669"/>
    <property type="project" value="InterPro"/>
</dbReference>
<feature type="region of interest" description="Disordered" evidence="5">
    <location>
        <begin position="1"/>
        <end position="27"/>
    </location>
</feature>
<feature type="active site" evidence="4">
    <location>
        <position position="44"/>
    </location>
</feature>
<dbReference type="PANTHER" id="PTHR42872">
    <property type="entry name" value="PROTEIN-GLUTAMATE METHYLESTERASE/PROTEIN-GLUTAMINE GLUTAMINASE"/>
    <property type="match status" value="1"/>
</dbReference>